<dbReference type="InterPro" id="IPR036910">
    <property type="entry name" value="HMG_box_dom_sf"/>
</dbReference>
<dbReference type="GO" id="GO:0000978">
    <property type="term" value="F:RNA polymerase II cis-regulatory region sequence-specific DNA binding"/>
    <property type="evidence" value="ECO:0007669"/>
    <property type="project" value="TreeGrafter"/>
</dbReference>
<dbReference type="Proteomes" id="UP000719412">
    <property type="component" value="Unassembled WGS sequence"/>
</dbReference>
<keyword evidence="6" id="KW-0010">Activator</keyword>
<evidence type="ECO:0000256" key="6">
    <source>
        <dbReference type="ARBA" id="ARBA00023159"/>
    </source>
</evidence>
<evidence type="ECO:0000256" key="1">
    <source>
        <dbReference type="ARBA" id="ARBA00004123"/>
    </source>
</evidence>
<dbReference type="GO" id="GO:0000785">
    <property type="term" value="C:chromatin"/>
    <property type="evidence" value="ECO:0007669"/>
    <property type="project" value="TreeGrafter"/>
</dbReference>
<keyword evidence="3" id="KW-0879">Wnt signaling pathway</keyword>
<keyword evidence="7" id="KW-0804">Transcription</keyword>
<dbReference type="GO" id="GO:1990907">
    <property type="term" value="C:beta-catenin-TCF complex"/>
    <property type="evidence" value="ECO:0007669"/>
    <property type="project" value="TreeGrafter"/>
</dbReference>
<dbReference type="GO" id="GO:0060070">
    <property type="term" value="P:canonical Wnt signaling pathway"/>
    <property type="evidence" value="ECO:0007669"/>
    <property type="project" value="TreeGrafter"/>
</dbReference>
<dbReference type="InterPro" id="IPR024940">
    <property type="entry name" value="TCF/LEF"/>
</dbReference>
<comment type="caution">
    <text evidence="11">The sequence shown here is derived from an EMBL/GenBank/DDBJ whole genome shotgun (WGS) entry which is preliminary data.</text>
</comment>
<comment type="subcellular location">
    <subcellularLocation>
        <location evidence="1">Nucleus</location>
    </subcellularLocation>
</comment>
<reference evidence="11" key="1">
    <citation type="journal article" date="2020" name="J Insects Food Feed">
        <title>The yellow mealworm (Tenebrio molitor) genome: a resource for the emerging insects as food and feed industry.</title>
        <authorList>
            <person name="Eriksson T."/>
            <person name="Andere A."/>
            <person name="Kelstrup H."/>
            <person name="Emery V."/>
            <person name="Picard C."/>
        </authorList>
    </citation>
    <scope>NUCLEOTIDE SEQUENCE</scope>
    <source>
        <strain evidence="11">Stoneville</strain>
        <tissue evidence="11">Whole head</tissue>
    </source>
</reference>
<dbReference type="Pfam" id="PF00505">
    <property type="entry name" value="HMG_box"/>
    <property type="match status" value="1"/>
</dbReference>
<evidence type="ECO:0000313" key="11">
    <source>
        <dbReference type="EMBL" id="KAH0817446.1"/>
    </source>
</evidence>
<evidence type="ECO:0000256" key="3">
    <source>
        <dbReference type="ARBA" id="ARBA00022687"/>
    </source>
</evidence>
<evidence type="ECO:0000313" key="12">
    <source>
        <dbReference type="Proteomes" id="UP000719412"/>
    </source>
</evidence>
<sequence length="275" mass="31439">MEAADEPLNLTIKKMPIAIVAPFTIVEPKLNNTETKPEAAKRDDLPEDLSVKLSKNGDQCLDLSKTKETNLEKSNLNHNEQLRNYLCKNQDEIRNHYNKNTFNEQDNKILDLYKNIGADSVYSFINNLADRKLLSAWYMNSVLSQTNPYLSMTRAKSDAASDNNRILNNLLEKKPYPTYKFPTNFDALIVNEMRSDKSESKKEKKGSQVDHKNNLGDSKNNQDGNNGEKKKPHIKKPLNAFMLYMKEMRAKVVAECTLKESAAINQILGRRVRIT</sequence>
<dbReference type="SUPFAM" id="SSF47095">
    <property type="entry name" value="HMG-box"/>
    <property type="match status" value="1"/>
</dbReference>
<dbReference type="GO" id="GO:0000981">
    <property type="term" value="F:DNA-binding transcription factor activity, RNA polymerase II-specific"/>
    <property type="evidence" value="ECO:0007669"/>
    <property type="project" value="TreeGrafter"/>
</dbReference>
<proteinExistence type="inferred from homology"/>
<name>A0A8J6LLX9_TENMO</name>
<feature type="domain" description="HMG box" evidence="10">
    <location>
        <begin position="234"/>
        <end position="271"/>
    </location>
</feature>
<dbReference type="PANTHER" id="PTHR10373">
    <property type="entry name" value="TRANSCRIPTION FACTOR 7 FAMILY MEMBER"/>
    <property type="match status" value="1"/>
</dbReference>
<evidence type="ECO:0000256" key="8">
    <source>
        <dbReference type="ARBA" id="ARBA00023242"/>
    </source>
</evidence>
<evidence type="ECO:0000256" key="2">
    <source>
        <dbReference type="ARBA" id="ARBA00006569"/>
    </source>
</evidence>
<gene>
    <name evidence="11" type="ORF">GEV33_005345</name>
</gene>
<evidence type="ECO:0000256" key="7">
    <source>
        <dbReference type="ARBA" id="ARBA00023163"/>
    </source>
</evidence>
<keyword evidence="8" id="KW-0539">Nucleus</keyword>
<keyword evidence="12" id="KW-1185">Reference proteome</keyword>
<feature type="compositionally biased region" description="Basic and acidic residues" evidence="9">
    <location>
        <begin position="195"/>
        <end position="214"/>
    </location>
</feature>
<dbReference type="AlphaFoldDB" id="A0A8J6LLX9"/>
<dbReference type="EMBL" id="JABDTM020019461">
    <property type="protein sequence ID" value="KAH0817446.1"/>
    <property type="molecule type" value="Genomic_DNA"/>
</dbReference>
<protein>
    <recommendedName>
        <fullName evidence="10">HMG box domain-containing protein</fullName>
    </recommendedName>
</protein>
<evidence type="ECO:0000256" key="9">
    <source>
        <dbReference type="SAM" id="MobiDB-lite"/>
    </source>
</evidence>
<evidence type="ECO:0000256" key="4">
    <source>
        <dbReference type="ARBA" id="ARBA00023015"/>
    </source>
</evidence>
<keyword evidence="4" id="KW-0805">Transcription regulation</keyword>
<organism evidence="11 12">
    <name type="scientific">Tenebrio molitor</name>
    <name type="common">Yellow mealworm beetle</name>
    <dbReference type="NCBI Taxonomy" id="7067"/>
    <lineage>
        <taxon>Eukaryota</taxon>
        <taxon>Metazoa</taxon>
        <taxon>Ecdysozoa</taxon>
        <taxon>Arthropoda</taxon>
        <taxon>Hexapoda</taxon>
        <taxon>Insecta</taxon>
        <taxon>Pterygota</taxon>
        <taxon>Neoptera</taxon>
        <taxon>Endopterygota</taxon>
        <taxon>Coleoptera</taxon>
        <taxon>Polyphaga</taxon>
        <taxon>Cucujiformia</taxon>
        <taxon>Tenebrionidae</taxon>
        <taxon>Tenebrio</taxon>
    </lineage>
</organism>
<evidence type="ECO:0000256" key="5">
    <source>
        <dbReference type="ARBA" id="ARBA00023125"/>
    </source>
</evidence>
<reference evidence="11" key="2">
    <citation type="submission" date="2021-08" db="EMBL/GenBank/DDBJ databases">
        <authorList>
            <person name="Eriksson T."/>
        </authorList>
    </citation>
    <scope>NUCLEOTIDE SEQUENCE</scope>
    <source>
        <strain evidence="11">Stoneville</strain>
        <tissue evidence="11">Whole head</tissue>
    </source>
</reference>
<dbReference type="Gene3D" id="1.10.30.10">
    <property type="entry name" value="High mobility group box domain"/>
    <property type="match status" value="1"/>
</dbReference>
<comment type="similarity">
    <text evidence="2">Belongs to the TCF/LEF family.</text>
</comment>
<evidence type="ECO:0000259" key="10">
    <source>
        <dbReference type="Pfam" id="PF00505"/>
    </source>
</evidence>
<feature type="compositionally biased region" description="Polar residues" evidence="9">
    <location>
        <begin position="215"/>
        <end position="225"/>
    </location>
</feature>
<feature type="region of interest" description="Disordered" evidence="9">
    <location>
        <begin position="195"/>
        <end position="234"/>
    </location>
</feature>
<dbReference type="PANTHER" id="PTHR10373:SF38">
    <property type="entry name" value="PROTEIN PANGOLIN, ISOFORM J"/>
    <property type="match status" value="1"/>
</dbReference>
<dbReference type="InterPro" id="IPR009071">
    <property type="entry name" value="HMG_box_dom"/>
</dbReference>
<keyword evidence="5" id="KW-0238">DNA-binding</keyword>
<accession>A0A8J6LLX9</accession>